<dbReference type="GO" id="GO:0008113">
    <property type="term" value="F:peptide-methionine (S)-S-oxide reductase activity"/>
    <property type="evidence" value="ECO:0007669"/>
    <property type="project" value="UniProtKB-EC"/>
</dbReference>
<proteinExistence type="inferred from homology"/>
<organism evidence="8 9">
    <name type="scientific">Triparma laevis f. inornata</name>
    <dbReference type="NCBI Taxonomy" id="1714386"/>
    <lineage>
        <taxon>Eukaryota</taxon>
        <taxon>Sar</taxon>
        <taxon>Stramenopiles</taxon>
        <taxon>Ochrophyta</taxon>
        <taxon>Bolidophyceae</taxon>
        <taxon>Parmales</taxon>
        <taxon>Triparmaceae</taxon>
        <taxon>Triparma</taxon>
    </lineage>
</organism>
<evidence type="ECO:0000256" key="3">
    <source>
        <dbReference type="ARBA" id="ARBA00023002"/>
    </source>
</evidence>
<protein>
    <recommendedName>
        <fullName evidence="2">peptide-methionine (S)-S-oxide reductase</fullName>
        <ecNumber evidence="2">1.8.4.11</ecNumber>
    </recommendedName>
    <alternativeName>
        <fullName evidence="4">Peptide-methionine (S)-S-oxide reductase</fullName>
    </alternativeName>
</protein>
<dbReference type="SUPFAM" id="SSF55068">
    <property type="entry name" value="Peptide methionine sulfoxide reductase"/>
    <property type="match status" value="1"/>
</dbReference>
<comment type="caution">
    <text evidence="8">The sequence shown here is derived from an EMBL/GenBank/DDBJ whole genome shotgun (WGS) entry which is preliminary data.</text>
</comment>
<dbReference type="InterPro" id="IPR002569">
    <property type="entry name" value="Met_Sox_Rdtase_MsrA_dom"/>
</dbReference>
<dbReference type="AlphaFoldDB" id="A0A9W6ZY11"/>
<evidence type="ECO:0000256" key="5">
    <source>
        <dbReference type="SAM" id="Phobius"/>
    </source>
</evidence>
<dbReference type="PANTHER" id="PTHR43774:SF1">
    <property type="entry name" value="PEPTIDE METHIONINE SULFOXIDE REDUCTASE MSRA 2"/>
    <property type="match status" value="1"/>
</dbReference>
<gene>
    <name evidence="8" type="ORF">TL16_g03480</name>
</gene>
<dbReference type="Pfam" id="PF01625">
    <property type="entry name" value="PMSR"/>
    <property type="match status" value="1"/>
</dbReference>
<evidence type="ECO:0000256" key="6">
    <source>
        <dbReference type="SAM" id="SignalP"/>
    </source>
</evidence>
<evidence type="ECO:0000256" key="2">
    <source>
        <dbReference type="ARBA" id="ARBA00012502"/>
    </source>
</evidence>
<dbReference type="EC" id="1.8.4.11" evidence="2"/>
<reference evidence="9" key="1">
    <citation type="journal article" date="2023" name="Commun. Biol.">
        <title>Genome analysis of Parmales, the sister group of diatoms, reveals the evolutionary specialization of diatoms from phago-mixotrophs to photoautotrophs.</title>
        <authorList>
            <person name="Ban H."/>
            <person name="Sato S."/>
            <person name="Yoshikawa S."/>
            <person name="Yamada K."/>
            <person name="Nakamura Y."/>
            <person name="Ichinomiya M."/>
            <person name="Sato N."/>
            <person name="Blanc-Mathieu R."/>
            <person name="Endo H."/>
            <person name="Kuwata A."/>
            <person name="Ogata H."/>
        </authorList>
    </citation>
    <scope>NUCLEOTIDE SEQUENCE [LARGE SCALE GENOMIC DNA]</scope>
</reference>
<evidence type="ECO:0000313" key="9">
    <source>
        <dbReference type="Proteomes" id="UP001162640"/>
    </source>
</evidence>
<evidence type="ECO:0000256" key="4">
    <source>
        <dbReference type="ARBA" id="ARBA00030643"/>
    </source>
</evidence>
<keyword evidence="3" id="KW-0560">Oxidoreductase</keyword>
<dbReference type="Gene3D" id="3.30.1060.10">
    <property type="entry name" value="Peptide methionine sulphoxide reductase MsrA"/>
    <property type="match status" value="1"/>
</dbReference>
<keyword evidence="5" id="KW-0812">Transmembrane</keyword>
<evidence type="ECO:0000256" key="1">
    <source>
        <dbReference type="ARBA" id="ARBA00005591"/>
    </source>
</evidence>
<dbReference type="EMBL" id="BLQM01000092">
    <property type="protein sequence ID" value="GMH62472.1"/>
    <property type="molecule type" value="Genomic_DNA"/>
</dbReference>
<accession>A0A9W6ZY11</accession>
<evidence type="ECO:0000313" key="8">
    <source>
        <dbReference type="EMBL" id="GMH62472.1"/>
    </source>
</evidence>
<evidence type="ECO:0000259" key="7">
    <source>
        <dbReference type="Pfam" id="PF01625"/>
    </source>
</evidence>
<sequence>MLLILMAMLVLLLGLASTPSHAYTQRSFSRRSFASSSRSSSLYATKKATIGAGCFWAPQEHFGKIDGVIESVSGYCGDMSKSSFAPSYNSICNGRTNYVEAVQITYDDTKISYEDILREFETVNDSSPNSKRQYKGVIFVADEEEEKLAQKFVKPNAAIEPITRFWKAEGYHQNYWPKWKLRLPVFLVLLIGSGNPGEYLPAIAQQAFFYSYLAALLLAVFERKLDNKVE</sequence>
<dbReference type="Proteomes" id="UP001162640">
    <property type="component" value="Unassembled WGS sequence"/>
</dbReference>
<feature type="domain" description="Peptide methionine sulphoxide reductase MsrA" evidence="7">
    <location>
        <begin position="47"/>
        <end position="178"/>
    </location>
</feature>
<name>A0A9W6ZY11_9STRA</name>
<feature type="signal peptide" evidence="6">
    <location>
        <begin position="1"/>
        <end position="22"/>
    </location>
</feature>
<feature type="chain" id="PRO_5040928003" description="peptide-methionine (S)-S-oxide reductase" evidence="6">
    <location>
        <begin position="23"/>
        <end position="230"/>
    </location>
</feature>
<dbReference type="InterPro" id="IPR036509">
    <property type="entry name" value="Met_Sox_Rdtase_MsrA_sf"/>
</dbReference>
<comment type="similarity">
    <text evidence="1">Belongs to the MsrA Met sulfoxide reductase family.</text>
</comment>
<keyword evidence="5" id="KW-0472">Membrane</keyword>
<keyword evidence="5" id="KW-1133">Transmembrane helix</keyword>
<dbReference type="PANTHER" id="PTHR43774">
    <property type="entry name" value="PEPTIDE METHIONINE SULFOXIDE REDUCTASE"/>
    <property type="match status" value="1"/>
</dbReference>
<feature type="transmembrane region" description="Helical" evidence="5">
    <location>
        <begin position="199"/>
        <end position="221"/>
    </location>
</feature>
<keyword evidence="6" id="KW-0732">Signal</keyword>